<gene>
    <name evidence="7" type="ORF">D9757_007021</name>
</gene>
<feature type="region of interest" description="Disordered" evidence="6">
    <location>
        <begin position="78"/>
        <end position="107"/>
    </location>
</feature>
<evidence type="ECO:0000256" key="3">
    <source>
        <dbReference type="ARBA" id="ARBA00022517"/>
    </source>
</evidence>
<proteinExistence type="inferred from homology"/>
<feature type="compositionally biased region" description="Basic and acidic residues" evidence="6">
    <location>
        <begin position="163"/>
        <end position="187"/>
    </location>
</feature>
<protein>
    <recommendedName>
        <fullName evidence="5">Ribosome biogenesis regulatory protein</fullName>
    </recommendedName>
</protein>
<dbReference type="AlphaFoldDB" id="A0A8H5HCH1"/>
<feature type="compositionally biased region" description="Polar residues" evidence="6">
    <location>
        <begin position="214"/>
        <end position="223"/>
    </location>
</feature>
<keyword evidence="3 5" id="KW-0690">Ribosome biogenesis</keyword>
<comment type="subcellular location">
    <subcellularLocation>
        <location evidence="1 5">Nucleus</location>
    </subcellularLocation>
</comment>
<feature type="compositionally biased region" description="Basic and acidic residues" evidence="6">
    <location>
        <begin position="201"/>
        <end position="212"/>
    </location>
</feature>
<feature type="compositionally biased region" description="Polar residues" evidence="6">
    <location>
        <begin position="188"/>
        <end position="200"/>
    </location>
</feature>
<comment type="similarity">
    <text evidence="2 5">Belongs to the RRS1 family.</text>
</comment>
<sequence>MDVSNILAEQAQRNNDKSTEIETESTLDVDAGSITVTDSNPIDSETYNQNLESHLLSIARIGTQALFNSLFSLPSVSSPDGPLAQLPSPTTHLPRAKPLPKPKPPTKWEMFAKAKGIQGKSKEKRTKRVWDEEKQEWVNKWGWKGKNKETEEQWITEVPMGADLDHDPRKIARDERKDRVAKNKKQQESNLARAQKALTSSDRESRKTELERTLSMSRTSTASMGKFDRKLEGEKKLKGVKRKFDPAEGDVAAEAKASLDLLAKMNSDARKTRITQAQRPNKKPHLGAPPPSLTGYISSQSQEQPKIPEKRKSLMCAKRFDSLAKDGAVFPWAGKVTGANQWAKDDKSIS</sequence>
<comment type="caution">
    <text evidence="7">The sequence shown here is derived from an EMBL/GenBank/DDBJ whole genome shotgun (WGS) entry which is preliminary data.</text>
</comment>
<evidence type="ECO:0000256" key="1">
    <source>
        <dbReference type="ARBA" id="ARBA00004123"/>
    </source>
</evidence>
<organism evidence="7 8">
    <name type="scientific">Collybiopsis confluens</name>
    <dbReference type="NCBI Taxonomy" id="2823264"/>
    <lineage>
        <taxon>Eukaryota</taxon>
        <taxon>Fungi</taxon>
        <taxon>Dikarya</taxon>
        <taxon>Basidiomycota</taxon>
        <taxon>Agaricomycotina</taxon>
        <taxon>Agaricomycetes</taxon>
        <taxon>Agaricomycetidae</taxon>
        <taxon>Agaricales</taxon>
        <taxon>Marasmiineae</taxon>
        <taxon>Omphalotaceae</taxon>
        <taxon>Collybiopsis</taxon>
    </lineage>
</organism>
<comment type="function">
    <text evidence="5">Involved in ribosomal large subunit assembly.</text>
</comment>
<evidence type="ECO:0000256" key="4">
    <source>
        <dbReference type="ARBA" id="ARBA00023242"/>
    </source>
</evidence>
<feature type="region of interest" description="Disordered" evidence="6">
    <location>
        <begin position="1"/>
        <end position="36"/>
    </location>
</feature>
<evidence type="ECO:0000256" key="2">
    <source>
        <dbReference type="ARBA" id="ARBA00010077"/>
    </source>
</evidence>
<dbReference type="EMBL" id="JAACJN010000063">
    <property type="protein sequence ID" value="KAF5380651.1"/>
    <property type="molecule type" value="Genomic_DNA"/>
</dbReference>
<keyword evidence="4 5" id="KW-0539">Nucleus</keyword>
<dbReference type="GO" id="GO:0042254">
    <property type="term" value="P:ribosome biogenesis"/>
    <property type="evidence" value="ECO:0007669"/>
    <property type="project" value="UniProtKB-KW"/>
</dbReference>
<reference evidence="7 8" key="1">
    <citation type="journal article" date="2020" name="ISME J.">
        <title>Uncovering the hidden diversity of litter-decomposition mechanisms in mushroom-forming fungi.</title>
        <authorList>
            <person name="Floudas D."/>
            <person name="Bentzer J."/>
            <person name="Ahren D."/>
            <person name="Johansson T."/>
            <person name="Persson P."/>
            <person name="Tunlid A."/>
        </authorList>
    </citation>
    <scope>NUCLEOTIDE SEQUENCE [LARGE SCALE GENOMIC DNA]</scope>
    <source>
        <strain evidence="7 8">CBS 406.79</strain>
    </source>
</reference>
<dbReference type="InterPro" id="IPR007023">
    <property type="entry name" value="Ribosom_reg"/>
</dbReference>
<accession>A0A8H5HCH1</accession>
<evidence type="ECO:0000313" key="8">
    <source>
        <dbReference type="Proteomes" id="UP000518752"/>
    </source>
</evidence>
<evidence type="ECO:0000313" key="7">
    <source>
        <dbReference type="EMBL" id="KAF5380651.1"/>
    </source>
</evidence>
<name>A0A8H5HCH1_9AGAR</name>
<dbReference type="OrthoDB" id="28455at2759"/>
<evidence type="ECO:0000256" key="6">
    <source>
        <dbReference type="SAM" id="MobiDB-lite"/>
    </source>
</evidence>
<feature type="region of interest" description="Disordered" evidence="6">
    <location>
        <begin position="272"/>
        <end position="313"/>
    </location>
</feature>
<feature type="compositionally biased region" description="Polar residues" evidence="6">
    <location>
        <begin position="295"/>
        <end position="304"/>
    </location>
</feature>
<dbReference type="Proteomes" id="UP000518752">
    <property type="component" value="Unassembled WGS sequence"/>
</dbReference>
<feature type="compositionally biased region" description="Basic and acidic residues" evidence="6">
    <location>
        <begin position="226"/>
        <end position="245"/>
    </location>
</feature>
<dbReference type="Pfam" id="PF04939">
    <property type="entry name" value="RRS1"/>
    <property type="match status" value="1"/>
</dbReference>
<dbReference type="GO" id="GO:0005634">
    <property type="term" value="C:nucleus"/>
    <property type="evidence" value="ECO:0007669"/>
    <property type="project" value="UniProtKB-SubCell"/>
</dbReference>
<keyword evidence="8" id="KW-1185">Reference proteome</keyword>
<feature type="region of interest" description="Disordered" evidence="6">
    <location>
        <begin position="142"/>
        <end position="245"/>
    </location>
</feature>
<evidence type="ECO:0000256" key="5">
    <source>
        <dbReference type="RuleBase" id="RU364132"/>
    </source>
</evidence>